<keyword evidence="9" id="KW-1185">Reference proteome</keyword>
<feature type="region of interest" description="Disordered" evidence="6">
    <location>
        <begin position="1"/>
        <end position="211"/>
    </location>
</feature>
<dbReference type="AlphaFoldDB" id="A0A8C5REJ0"/>
<dbReference type="Pfam" id="PF10629">
    <property type="entry name" value="CMI2B-like"/>
    <property type="match status" value="2"/>
</dbReference>
<organism evidence="8 9">
    <name type="scientific">Laticauda laticaudata</name>
    <name type="common">Blue-ringed sea krait</name>
    <name type="synonym">Blue-lipped sea krait</name>
    <dbReference type="NCBI Taxonomy" id="8630"/>
    <lineage>
        <taxon>Eukaryota</taxon>
        <taxon>Metazoa</taxon>
        <taxon>Chordata</taxon>
        <taxon>Craniata</taxon>
        <taxon>Vertebrata</taxon>
        <taxon>Euteleostomi</taxon>
        <taxon>Lepidosauria</taxon>
        <taxon>Squamata</taxon>
        <taxon>Bifurcata</taxon>
        <taxon>Unidentata</taxon>
        <taxon>Episquamata</taxon>
        <taxon>Toxicofera</taxon>
        <taxon>Serpentes</taxon>
        <taxon>Colubroidea</taxon>
        <taxon>Elapidae</taxon>
        <taxon>Laticaudinae</taxon>
        <taxon>Laticauda</taxon>
    </lineage>
</organism>
<feature type="domain" description="Ciliary microtubule inner protein 2A-C-like" evidence="7">
    <location>
        <begin position="539"/>
        <end position="568"/>
    </location>
</feature>
<keyword evidence="4" id="KW-0966">Cell projection</keyword>
<evidence type="ECO:0000256" key="5">
    <source>
        <dbReference type="ARBA" id="ARBA00035661"/>
    </source>
</evidence>
<comment type="subcellular location">
    <subcellularLocation>
        <location evidence="1">Cytoplasm</location>
        <location evidence="1">Cytoskeleton</location>
        <location evidence="1">Cilium axoneme</location>
    </subcellularLocation>
</comment>
<evidence type="ECO:0000256" key="2">
    <source>
        <dbReference type="ARBA" id="ARBA00022490"/>
    </source>
</evidence>
<reference evidence="8" key="1">
    <citation type="submission" date="2025-08" db="UniProtKB">
        <authorList>
            <consortium name="Ensembl"/>
        </authorList>
    </citation>
    <scope>IDENTIFICATION</scope>
</reference>
<dbReference type="InterPro" id="IPR018902">
    <property type="entry name" value="CMI2A-C-like_dom"/>
</dbReference>
<gene>
    <name evidence="8" type="primary">CIMIP2A</name>
</gene>
<dbReference type="GO" id="GO:0005634">
    <property type="term" value="C:nucleus"/>
    <property type="evidence" value="ECO:0007669"/>
    <property type="project" value="TreeGrafter"/>
</dbReference>
<proteinExistence type="inferred from homology"/>
<name>A0A8C5REJ0_LATLA</name>
<reference evidence="8" key="2">
    <citation type="submission" date="2025-09" db="UniProtKB">
        <authorList>
            <consortium name="Ensembl"/>
        </authorList>
    </citation>
    <scope>IDENTIFICATION</scope>
</reference>
<feature type="compositionally biased region" description="Low complexity" evidence="6">
    <location>
        <begin position="153"/>
        <end position="162"/>
    </location>
</feature>
<keyword evidence="3" id="KW-0206">Cytoskeleton</keyword>
<dbReference type="Ensembl" id="ENSLLTT00000001519.1">
    <property type="protein sequence ID" value="ENSLLTP00000001466.1"/>
    <property type="gene ID" value="ENSLLTG00000001134.1"/>
</dbReference>
<accession>A0A8C5REJ0</accession>
<evidence type="ECO:0000256" key="3">
    <source>
        <dbReference type="ARBA" id="ARBA00023212"/>
    </source>
</evidence>
<dbReference type="PANTHER" id="PTHR47299">
    <property type="entry name" value="PROTEIN FAM166A"/>
    <property type="match status" value="1"/>
</dbReference>
<protein>
    <submittedName>
        <fullName evidence="8">Ciliary microtubule inner protein 2A</fullName>
    </submittedName>
</protein>
<dbReference type="Proteomes" id="UP000694406">
    <property type="component" value="Unplaced"/>
</dbReference>
<feature type="domain" description="Ciliary microtubule inner protein 2A-C-like" evidence="7">
    <location>
        <begin position="245"/>
        <end position="277"/>
    </location>
</feature>
<evidence type="ECO:0000313" key="9">
    <source>
        <dbReference type="Proteomes" id="UP000694406"/>
    </source>
</evidence>
<feature type="compositionally biased region" description="Basic and acidic residues" evidence="6">
    <location>
        <begin position="62"/>
        <end position="71"/>
    </location>
</feature>
<evidence type="ECO:0000256" key="4">
    <source>
        <dbReference type="ARBA" id="ARBA00023273"/>
    </source>
</evidence>
<dbReference type="PANTHER" id="PTHR47299:SF1">
    <property type="entry name" value="PROTEIN FAM166A"/>
    <property type="match status" value="1"/>
</dbReference>
<sequence length="577" mass="64280">MEPAARSGSSPKEPGEEQSEARLRRGFSTRDRPSLRPPGRGGRAPTCSPEASSLQPGGALLTRREEPRREPSGYSGFASSRLPGAPSGLRFRRFRRAGATSRAPFQEAERAQSATGPRDAPFTGPGGRKWRSARAPPKRSPGLGEPRAEPSLGGRRNNGPARRPGRRSCAVPSRLPRRREERPRGLPWDQAQSLRLKAAPQQWSPGRRGRVVSARPVLRQAKAPGEQQRWPTMTAAQKCSFFPQEPYYVPGYGGFYPQVRYHVGQSYGRTTSRMLTDPEVRKSPCSVLTPLKRPKFTEDFSQQKLPAPDRMDQGQSYIPGYTGFVPYTGCFPIPSQDLQLPLPRPDPPLWTEGHPAPAHRKVIPCHPGIRLACGPGWRQFAATASSQLVSPKDEQRFLCHPDIALVCGQEGRGPCKAGMSLVCGQGWRGPPCRAGTDQPTRTEGVPLPLATETVDVRRFDRIPKLDLPNLIQRKAISGYAGFIPCFTWIMGINYLKGVKDAMNTFDRNQERLRNPIYSFGQRLPHTYWPNTKIYNSRGLVPFYTGFVPTIREHYALTFGNSTRKAFYDEVQQRQHTG</sequence>
<dbReference type="InterPro" id="IPR052683">
    <property type="entry name" value="CIMIP2A"/>
</dbReference>
<evidence type="ECO:0000313" key="8">
    <source>
        <dbReference type="Ensembl" id="ENSLLTP00000001466.1"/>
    </source>
</evidence>
<dbReference type="GO" id="GO:0015630">
    <property type="term" value="C:microtubule cytoskeleton"/>
    <property type="evidence" value="ECO:0007669"/>
    <property type="project" value="UniProtKB-ARBA"/>
</dbReference>
<evidence type="ECO:0000256" key="6">
    <source>
        <dbReference type="SAM" id="MobiDB-lite"/>
    </source>
</evidence>
<evidence type="ECO:0000259" key="7">
    <source>
        <dbReference type="Pfam" id="PF10629"/>
    </source>
</evidence>
<evidence type="ECO:0000256" key="1">
    <source>
        <dbReference type="ARBA" id="ARBA00004430"/>
    </source>
</evidence>
<dbReference type="GeneTree" id="ENSGT00730000111343"/>
<feature type="compositionally biased region" description="Basic and acidic residues" evidence="6">
    <location>
        <begin position="13"/>
        <end position="34"/>
    </location>
</feature>
<keyword evidence="2" id="KW-0963">Cytoplasm</keyword>
<dbReference type="GO" id="GO:0005930">
    <property type="term" value="C:axoneme"/>
    <property type="evidence" value="ECO:0007669"/>
    <property type="project" value="UniProtKB-SubCell"/>
</dbReference>
<comment type="similarity">
    <text evidence="5">Belongs to the CIMIP2 family.</text>
</comment>